<dbReference type="AlphaFoldDB" id="A0A8B8I139"/>
<gene>
    <name evidence="2" type="primary">LOC113396938</name>
</gene>
<evidence type="ECO:0000313" key="2">
    <source>
        <dbReference type="RefSeq" id="XP_026490808.2"/>
    </source>
</evidence>
<reference evidence="2" key="1">
    <citation type="submission" date="2025-08" db="UniProtKB">
        <authorList>
            <consortium name="RefSeq"/>
        </authorList>
    </citation>
    <scope>IDENTIFICATION</scope>
    <source>
        <tissue evidence="2">Whole body</tissue>
    </source>
</reference>
<dbReference type="GeneID" id="113396938"/>
<accession>A0A8B8I139</accession>
<organism evidence="1 2">
    <name type="scientific">Vanessa tameamea</name>
    <name type="common">Kamehameha butterfly</name>
    <dbReference type="NCBI Taxonomy" id="334116"/>
    <lineage>
        <taxon>Eukaryota</taxon>
        <taxon>Metazoa</taxon>
        <taxon>Ecdysozoa</taxon>
        <taxon>Arthropoda</taxon>
        <taxon>Hexapoda</taxon>
        <taxon>Insecta</taxon>
        <taxon>Pterygota</taxon>
        <taxon>Neoptera</taxon>
        <taxon>Endopterygota</taxon>
        <taxon>Lepidoptera</taxon>
        <taxon>Glossata</taxon>
        <taxon>Ditrysia</taxon>
        <taxon>Papilionoidea</taxon>
        <taxon>Nymphalidae</taxon>
        <taxon>Nymphalinae</taxon>
        <taxon>Vanessa</taxon>
    </lineage>
</organism>
<keyword evidence="1" id="KW-1185">Reference proteome</keyword>
<dbReference type="InterPro" id="IPR027417">
    <property type="entry name" value="P-loop_NTPase"/>
</dbReference>
<name>A0A8B8I139_VANTA</name>
<dbReference type="RefSeq" id="XP_026490808.2">
    <property type="nucleotide sequence ID" value="XM_026635023.2"/>
</dbReference>
<dbReference type="Proteomes" id="UP001652626">
    <property type="component" value="Chromosome 9"/>
</dbReference>
<proteinExistence type="predicted"/>
<dbReference type="OMA" id="ECIATIH"/>
<protein>
    <submittedName>
        <fullName evidence="2">Uncharacterized protein LOC113396938 isoform X1</fullName>
    </submittedName>
</protein>
<evidence type="ECO:0000313" key="1">
    <source>
        <dbReference type="Proteomes" id="UP001652626"/>
    </source>
</evidence>
<sequence length="486" mass="56620">MVETIQMRVECLYLLKEGQNEIYVNNCQLLKQHQINGLRFLFMLFKKNKPGAIVNFPRHCGKSVTVALFLYAVRNILEKPVLILCKNENEMCIWRENLLKWTDFNNDDIIIESSKVLKGKKIFIKNIDNLASYQQHSWSIVIIKDDSINKEISRISNAQYKIWISSTDMKKDLTMMAFIYDWLYPKLKISVKDFIPIGNNPKEHYLKSIYLDTFLEDFAIREENIKQFDKTKNSLTSDLITNQINENKSKKTRKNKDDTGTKIKRSRITMGDDLMEMPNKNECIATIHDTKNKNIVVNNGNEHNEFKVNDTLIKNLRNDKVREYNKPNIGNSIEYRHNASEVFTADMEYDINTTMEIDFTEPMSFGNAINEVVKNENKQEENSTKLAIDLKNNQIDLEVEIKKDTVENTDKKEEVLDKYLNISQSKQNVSKENYKDNIENVGTTVDGDRAQLNDSIQGHKDVDTMLSELEERTLKKFKGSLLDSIF</sequence>
<dbReference type="SUPFAM" id="SSF52540">
    <property type="entry name" value="P-loop containing nucleoside triphosphate hydrolases"/>
    <property type="match status" value="1"/>
</dbReference>
<dbReference type="Gene3D" id="3.40.50.300">
    <property type="entry name" value="P-loop containing nucleotide triphosphate hydrolases"/>
    <property type="match status" value="1"/>
</dbReference>
<dbReference type="OrthoDB" id="6819249at2759"/>